<dbReference type="Gene3D" id="3.40.190.150">
    <property type="entry name" value="Bordetella uptake gene, domain 1"/>
    <property type="match status" value="1"/>
</dbReference>
<accession>A0A4Q4ZKJ1</accession>
<evidence type="ECO:0000256" key="1">
    <source>
        <dbReference type="ARBA" id="ARBA00006987"/>
    </source>
</evidence>
<dbReference type="SUPFAM" id="SSF53850">
    <property type="entry name" value="Periplasmic binding protein-like II"/>
    <property type="match status" value="1"/>
</dbReference>
<evidence type="ECO:0000313" key="3">
    <source>
        <dbReference type="Proteomes" id="UP000295198"/>
    </source>
</evidence>
<proteinExistence type="inferred from homology"/>
<dbReference type="CDD" id="cd07012">
    <property type="entry name" value="PBP2_Bug_TTT"/>
    <property type="match status" value="1"/>
</dbReference>
<dbReference type="Proteomes" id="UP000295198">
    <property type="component" value="Unassembled WGS sequence"/>
</dbReference>
<dbReference type="OrthoDB" id="9780943at2"/>
<comment type="caution">
    <text evidence="2">The sequence shown here is derived from an EMBL/GenBank/DDBJ whole genome shotgun (WGS) entry which is preliminary data.</text>
</comment>
<dbReference type="PIRSF" id="PIRSF017082">
    <property type="entry name" value="YflP"/>
    <property type="match status" value="1"/>
</dbReference>
<dbReference type="RefSeq" id="WP_134712811.1">
    <property type="nucleotide sequence ID" value="NZ_SDKM01000001.1"/>
</dbReference>
<keyword evidence="3" id="KW-1185">Reference proteome</keyword>
<name>A0A4Q4ZKJ1_9ACTN</name>
<dbReference type="PROSITE" id="PS51257">
    <property type="entry name" value="PROKAR_LIPOPROTEIN"/>
    <property type="match status" value="1"/>
</dbReference>
<gene>
    <name evidence="2" type="ORF">EKO23_00015</name>
</gene>
<dbReference type="EMBL" id="SDKM01000001">
    <property type="protein sequence ID" value="RYP88870.1"/>
    <property type="molecule type" value="Genomic_DNA"/>
</dbReference>
<dbReference type="PANTHER" id="PTHR42928">
    <property type="entry name" value="TRICARBOXYLATE-BINDING PROTEIN"/>
    <property type="match status" value="1"/>
</dbReference>
<dbReference type="AlphaFoldDB" id="A0A4Q4ZKJ1"/>
<dbReference type="Gene3D" id="3.40.190.10">
    <property type="entry name" value="Periplasmic binding protein-like II"/>
    <property type="match status" value="1"/>
</dbReference>
<protein>
    <submittedName>
        <fullName evidence="2">Tripartite tricarboxylate transporter substrate binding protein</fullName>
    </submittedName>
</protein>
<sequence>MTSRPRRTRNRRPGTARWSLVLALVLTAWLSAGCGVTRGDEGNDMTMMIPNSPGGGYDQTGRAAVSVLERDKILDGSFEVTNVIGAGGSVAMTRLMNAEGDNHMMMTAGLGVVGSLYSFGVDYKLQDATPLAQLIEDQEGVLVPADSPYKTIDDFLAAWKKDPGGIAVGGGSSPGGPDHLFPMQLASAVGIDPRKVRYVSYDGGGPLTSALLGHKIKVGFSGVGEFEGQIEAGELRLLAVSGDERLTNDGVEDAPTLQESGVDLTFTNWRGVLAPPGISEERRQQLIGLLEEMHDSPEWQQALEDNGWIDAFKTGDEFTAFLEEQDARVADTLKELELL</sequence>
<organism evidence="2 3">
    <name type="scientific">Nocardioides guangzhouensis</name>
    <dbReference type="NCBI Taxonomy" id="2497878"/>
    <lineage>
        <taxon>Bacteria</taxon>
        <taxon>Bacillati</taxon>
        <taxon>Actinomycetota</taxon>
        <taxon>Actinomycetes</taxon>
        <taxon>Propionibacteriales</taxon>
        <taxon>Nocardioidaceae</taxon>
        <taxon>Nocardioides</taxon>
    </lineage>
</organism>
<dbReference type="InterPro" id="IPR005064">
    <property type="entry name" value="BUG"/>
</dbReference>
<evidence type="ECO:0000313" key="2">
    <source>
        <dbReference type="EMBL" id="RYP88870.1"/>
    </source>
</evidence>
<dbReference type="Pfam" id="PF03401">
    <property type="entry name" value="TctC"/>
    <property type="match status" value="1"/>
</dbReference>
<dbReference type="InterPro" id="IPR042100">
    <property type="entry name" value="Bug_dom1"/>
</dbReference>
<reference evidence="2 3" key="1">
    <citation type="submission" date="2019-01" db="EMBL/GenBank/DDBJ databases">
        <title>Nocardioides guangzhouensis sp. nov., an actinobacterium isolated from soil.</title>
        <authorList>
            <person name="Fu Y."/>
            <person name="Cai Y."/>
            <person name="Lin Z."/>
            <person name="Chen P."/>
        </authorList>
    </citation>
    <scope>NUCLEOTIDE SEQUENCE [LARGE SCALE GENOMIC DNA]</scope>
    <source>
        <strain evidence="2 3">130</strain>
    </source>
</reference>
<comment type="similarity">
    <text evidence="1">Belongs to the UPF0065 (bug) family.</text>
</comment>
<dbReference type="PANTHER" id="PTHR42928:SF3">
    <property type="entry name" value="UPF0065 PROTEIN YFLP"/>
    <property type="match status" value="1"/>
</dbReference>